<dbReference type="Gene3D" id="3.20.20.80">
    <property type="entry name" value="Glycosidases"/>
    <property type="match status" value="1"/>
</dbReference>
<reference evidence="3 4" key="1">
    <citation type="journal article" date="2016" name="Mol. Biol. Evol.">
        <title>Comparative Genomics of Early-Diverging Mushroom-Forming Fungi Provides Insights into the Origins of Lignocellulose Decay Capabilities.</title>
        <authorList>
            <person name="Nagy L.G."/>
            <person name="Riley R."/>
            <person name="Tritt A."/>
            <person name="Adam C."/>
            <person name="Daum C."/>
            <person name="Floudas D."/>
            <person name="Sun H."/>
            <person name="Yadav J.S."/>
            <person name="Pangilinan J."/>
            <person name="Larsson K.H."/>
            <person name="Matsuura K."/>
            <person name="Barry K."/>
            <person name="Labutti K."/>
            <person name="Kuo R."/>
            <person name="Ohm R.A."/>
            <person name="Bhattacharya S.S."/>
            <person name="Shirouzu T."/>
            <person name="Yoshinaga Y."/>
            <person name="Martin F.M."/>
            <person name="Grigoriev I.V."/>
            <person name="Hibbett D.S."/>
        </authorList>
    </citation>
    <scope>NUCLEOTIDE SEQUENCE [LARGE SCALE GENOMIC DNA]</scope>
    <source>
        <strain evidence="3 4">HHB12029</strain>
    </source>
</reference>
<dbReference type="PANTHER" id="PTHR13246">
    <property type="entry name" value="ENDO BETA N-ACETYLGLUCOSAMINIDASE"/>
    <property type="match status" value="1"/>
</dbReference>
<evidence type="ECO:0000259" key="2">
    <source>
        <dbReference type="Pfam" id="PF03644"/>
    </source>
</evidence>
<evidence type="ECO:0000313" key="3">
    <source>
        <dbReference type="EMBL" id="KZV93242.1"/>
    </source>
</evidence>
<name>A0A165ID62_EXIGL</name>
<feature type="domain" description="Cytosolic endo-beta-N-acetylglucosaminidase TIM barrel" evidence="2">
    <location>
        <begin position="60"/>
        <end position="444"/>
    </location>
</feature>
<feature type="compositionally biased region" description="Low complexity" evidence="1">
    <location>
        <begin position="365"/>
        <end position="380"/>
    </location>
</feature>
<dbReference type="Pfam" id="PF03644">
    <property type="entry name" value="Glyco_hydro_85"/>
    <property type="match status" value="1"/>
</dbReference>
<proteinExistence type="predicted"/>
<dbReference type="GO" id="GO:0005829">
    <property type="term" value="C:cytosol"/>
    <property type="evidence" value="ECO:0007669"/>
    <property type="project" value="UniProtKB-SubCell"/>
</dbReference>
<dbReference type="STRING" id="1314781.A0A165ID62"/>
<evidence type="ECO:0000256" key="1">
    <source>
        <dbReference type="SAM" id="MobiDB-lite"/>
    </source>
</evidence>
<dbReference type="GO" id="GO:0033925">
    <property type="term" value="F:mannosyl-glycoprotein endo-beta-N-acetylglucosaminidase activity"/>
    <property type="evidence" value="ECO:0007669"/>
    <property type="project" value="UniProtKB-EC"/>
</dbReference>
<sequence>MAPTSTAAHAAYFTSLAALASYFDHPHSVPPKPLPSRRRPAREGPRLLVCHDYKGGYNDPPDAMGYTFNFWPCVDTFIYFSHYRVAPPPASWITAAHREGVPILGTLIFEWDESKPDISLLTSRGRLYASLLARLAHERGFDGWLLNVEVALPGGRAHAEKLLEWIGELKSEMRALVGEDAQVIWYDSVTDAGHLAWQDRLCAANAPFFATAGQLFTNYTWAGHYPMLSAQYVRDMDRHHPHPPPRPNAPEANVPATPALTTSTLDIYTGIDVWGRGTHGGGGFKSHWALDHIRAAGTYQEPLIPSIFPPSPPSDQVAYIGTSTALFAPAWTWESQEERWAEGQEGWEAWWARERRFWIGDRGRTSPPGTGVPRPGTTSSDKISTTDAISAADEDDEQPDLELMPGFFPALCNHTPYRPIAHFHLALPTYLPFSTTFCPGTGRHTFARGDKVGGAWTDTVPFRP</sequence>
<feature type="region of interest" description="Disordered" evidence="1">
    <location>
        <begin position="361"/>
        <end position="400"/>
    </location>
</feature>
<dbReference type="Proteomes" id="UP000077266">
    <property type="component" value="Unassembled WGS sequence"/>
</dbReference>
<protein>
    <submittedName>
        <fullName evidence="3">Glycoside hydrolase</fullName>
    </submittedName>
</protein>
<accession>A0A165ID62</accession>
<dbReference type="OrthoDB" id="284473at2759"/>
<dbReference type="EMBL" id="KV425993">
    <property type="protein sequence ID" value="KZV93242.1"/>
    <property type="molecule type" value="Genomic_DNA"/>
</dbReference>
<gene>
    <name evidence="3" type="ORF">EXIGLDRAFT_835878</name>
</gene>
<dbReference type="InParanoid" id="A0A165ID62"/>
<evidence type="ECO:0000313" key="4">
    <source>
        <dbReference type="Proteomes" id="UP000077266"/>
    </source>
</evidence>
<dbReference type="AlphaFoldDB" id="A0A165ID62"/>
<dbReference type="PANTHER" id="PTHR13246:SF1">
    <property type="entry name" value="CYTOSOLIC ENDO-BETA-N-ACETYLGLUCOSAMINIDASE"/>
    <property type="match status" value="1"/>
</dbReference>
<organism evidence="3 4">
    <name type="scientific">Exidia glandulosa HHB12029</name>
    <dbReference type="NCBI Taxonomy" id="1314781"/>
    <lineage>
        <taxon>Eukaryota</taxon>
        <taxon>Fungi</taxon>
        <taxon>Dikarya</taxon>
        <taxon>Basidiomycota</taxon>
        <taxon>Agaricomycotina</taxon>
        <taxon>Agaricomycetes</taxon>
        <taxon>Auriculariales</taxon>
        <taxon>Exidiaceae</taxon>
        <taxon>Exidia</taxon>
    </lineage>
</organism>
<dbReference type="InterPro" id="IPR005201">
    <property type="entry name" value="TIM_ENGase"/>
</dbReference>
<dbReference type="InterPro" id="IPR032979">
    <property type="entry name" value="ENGase"/>
</dbReference>
<keyword evidence="3" id="KW-0378">Hydrolase</keyword>
<keyword evidence="4" id="KW-1185">Reference proteome</keyword>